<feature type="domain" description="GST N-terminal" evidence="1">
    <location>
        <begin position="7"/>
        <end position="98"/>
    </location>
</feature>
<dbReference type="Pfam" id="PF13409">
    <property type="entry name" value="GST_N_2"/>
    <property type="match status" value="2"/>
</dbReference>
<dbReference type="Gene3D" id="1.20.1050.10">
    <property type="match status" value="3"/>
</dbReference>
<evidence type="ECO:0000313" key="2">
    <source>
        <dbReference type="EMBL" id="RXW24108.1"/>
    </source>
</evidence>
<dbReference type="PROSITE" id="PS50404">
    <property type="entry name" value="GST_NTER"/>
    <property type="match status" value="2"/>
</dbReference>
<dbReference type="OrthoDB" id="4951845at2759"/>
<dbReference type="Proteomes" id="UP000290288">
    <property type="component" value="Unassembled WGS sequence"/>
</dbReference>
<dbReference type="SUPFAM" id="SSF52833">
    <property type="entry name" value="Thioredoxin-like"/>
    <property type="match status" value="3"/>
</dbReference>
<dbReference type="GO" id="GO:0016034">
    <property type="term" value="F:maleylacetoacetate isomerase activity"/>
    <property type="evidence" value="ECO:0007669"/>
    <property type="project" value="TreeGrafter"/>
</dbReference>
<dbReference type="GO" id="GO:0004364">
    <property type="term" value="F:glutathione transferase activity"/>
    <property type="evidence" value="ECO:0007669"/>
    <property type="project" value="TreeGrafter"/>
</dbReference>
<dbReference type="Gene3D" id="3.40.30.10">
    <property type="entry name" value="Glutaredoxin"/>
    <property type="match status" value="3"/>
</dbReference>
<gene>
    <name evidence="2" type="ORF">EST38_g1781</name>
</gene>
<dbReference type="InterPro" id="IPR004045">
    <property type="entry name" value="Glutathione_S-Trfase_N"/>
</dbReference>
<organism evidence="2 3">
    <name type="scientific">Candolleomyces aberdarensis</name>
    <dbReference type="NCBI Taxonomy" id="2316362"/>
    <lineage>
        <taxon>Eukaryota</taxon>
        <taxon>Fungi</taxon>
        <taxon>Dikarya</taxon>
        <taxon>Basidiomycota</taxon>
        <taxon>Agaricomycotina</taxon>
        <taxon>Agaricomycetes</taxon>
        <taxon>Agaricomycetidae</taxon>
        <taxon>Agaricales</taxon>
        <taxon>Agaricineae</taxon>
        <taxon>Psathyrellaceae</taxon>
        <taxon>Candolleomyces</taxon>
    </lineage>
</organism>
<dbReference type="EMBL" id="SDEE01000026">
    <property type="protein sequence ID" value="RXW24108.1"/>
    <property type="molecule type" value="Genomic_DNA"/>
</dbReference>
<reference evidence="2 3" key="1">
    <citation type="submission" date="2019-01" db="EMBL/GenBank/DDBJ databases">
        <title>Draft genome sequence of Psathyrella aberdarensis IHI B618.</title>
        <authorList>
            <person name="Buettner E."/>
            <person name="Kellner H."/>
        </authorList>
    </citation>
    <scope>NUCLEOTIDE SEQUENCE [LARGE SCALE GENOMIC DNA]</scope>
    <source>
        <strain evidence="2 3">IHI B618</strain>
    </source>
</reference>
<comment type="caution">
    <text evidence="2">The sequence shown here is derived from an EMBL/GenBank/DDBJ whole genome shotgun (WGS) entry which is preliminary data.</text>
</comment>
<accession>A0A4V1Q525</accession>
<dbReference type="AlphaFoldDB" id="A0A4V1Q525"/>
<dbReference type="PANTHER" id="PTHR42673:SF4">
    <property type="entry name" value="MALEYLACETOACETATE ISOMERASE"/>
    <property type="match status" value="1"/>
</dbReference>
<evidence type="ECO:0000259" key="1">
    <source>
        <dbReference type="PROSITE" id="PS50404"/>
    </source>
</evidence>
<sequence>MITLYDFPTALPYKCMSPFVWRVRLALNIKGIQHQTEWVEFADLEKRFKELGLPPSTIKSDGTPFYSVPAIYDDSTNTQISDSRKIIEYLDQAYPHTPRIIPPGTNVLNAAFNWGLSEAFLKLWPLVAPNIVANLKGESSDKYRQRLEGAVGMSMEQLMENKALQEKLWTEAQEALKVPMSWFKTPDGKIQGGPWIMGDEVTMADLITSTGIGFAVISAGEDSEEWKKIDGWSEGLWSTLWERTRLALNLKGIKHQTEWIPSCDLEKRLRELDIPPSEIKPDGTPAYTIPAIHDSSTNARISDSLKIIEYLDETYPDTPKLLSPGTEVLTEAFNWAVGRNMRRSIWPFTVIKIIPSIDEKSSLKYQGIFESKAKMNVENFKQNTVMIDKLWKDAEEGYNTINDWLKAASKGPVNDSQAVGPWITGKDIKLPDIVLAANLAWPVAVFGEDSEEWKKIGGWNDGRWREYWGLVKQLALNLKGIEHQTEWIQYCDIEKRFKELDIPPSEIRSDGTPTYTIPAIYDSSTNARISDSLKIIEHLDEAYPDTPKLLAPGTEVLTAAFTWAVRQKMRRPTWPLVVPATVTSGLDGPSSAKYRGNFESWAKLSVEEYKQNAALIEKAWKDAEEGYSTVNDWLKAASKSPNQAVGPWLTGKDIRLADIVLAADLAWPVAVFGEDSEEWKKIGSWNDGRWKEYCGLFKQYATVH</sequence>
<dbReference type="GO" id="GO:0006559">
    <property type="term" value="P:L-phenylalanine catabolic process"/>
    <property type="evidence" value="ECO:0007669"/>
    <property type="project" value="TreeGrafter"/>
</dbReference>
<proteinExistence type="predicted"/>
<dbReference type="PANTHER" id="PTHR42673">
    <property type="entry name" value="MALEYLACETOACETATE ISOMERASE"/>
    <property type="match status" value="1"/>
</dbReference>
<dbReference type="GO" id="GO:0006749">
    <property type="term" value="P:glutathione metabolic process"/>
    <property type="evidence" value="ECO:0007669"/>
    <property type="project" value="TreeGrafter"/>
</dbReference>
<protein>
    <recommendedName>
        <fullName evidence="1">GST N-terminal domain-containing protein</fullName>
    </recommendedName>
</protein>
<dbReference type="InterPro" id="IPR036249">
    <property type="entry name" value="Thioredoxin-like_sf"/>
</dbReference>
<keyword evidence="3" id="KW-1185">Reference proteome</keyword>
<dbReference type="Pfam" id="PF22041">
    <property type="entry name" value="GST_C_7"/>
    <property type="match status" value="3"/>
</dbReference>
<evidence type="ECO:0000313" key="3">
    <source>
        <dbReference type="Proteomes" id="UP000290288"/>
    </source>
</evidence>
<dbReference type="InterPro" id="IPR054416">
    <property type="entry name" value="GST_UstS-like_C"/>
</dbReference>
<feature type="domain" description="GST N-terminal" evidence="1">
    <location>
        <begin position="228"/>
        <end position="319"/>
    </location>
</feature>
<dbReference type="InterPro" id="IPR036282">
    <property type="entry name" value="Glutathione-S-Trfase_C_sf"/>
</dbReference>
<name>A0A4V1Q525_9AGAR</name>
<dbReference type="STRING" id="2316362.A0A4V1Q525"/>
<dbReference type="SUPFAM" id="SSF47616">
    <property type="entry name" value="GST C-terminal domain-like"/>
    <property type="match status" value="2"/>
</dbReference>